<evidence type="ECO:0000313" key="4">
    <source>
        <dbReference type="Proteomes" id="UP000186777"/>
    </source>
</evidence>
<sequence length="89" mass="10012">MRTITLDLERMTSVPALHKYLRSELALPAHYGANLDALYDCLTEIAEPTQIVVPADITDNEKLGWYGEQLLQVLQDAAEENENLQVTVK</sequence>
<dbReference type="RefSeq" id="WP_303679723.1">
    <property type="nucleotide sequence ID" value="NZ_MNTG01000026.1"/>
</dbReference>
<proteinExistence type="inferred from homology"/>
<evidence type="ECO:0000259" key="2">
    <source>
        <dbReference type="Pfam" id="PF01337"/>
    </source>
</evidence>
<dbReference type="AlphaFoldDB" id="A0A1Q6R6J9"/>
<dbReference type="Gene3D" id="3.30.370.10">
    <property type="entry name" value="Barstar-like"/>
    <property type="match status" value="1"/>
</dbReference>
<accession>A0A1Q6R6J9</accession>
<evidence type="ECO:0000256" key="1">
    <source>
        <dbReference type="ARBA" id="ARBA00006845"/>
    </source>
</evidence>
<protein>
    <recommendedName>
        <fullName evidence="2">Barstar (barnase inhibitor) domain-containing protein</fullName>
    </recommendedName>
</protein>
<evidence type="ECO:0000313" key="3">
    <source>
        <dbReference type="EMBL" id="OLA37966.1"/>
    </source>
</evidence>
<feature type="domain" description="Barstar (barnase inhibitor)" evidence="2">
    <location>
        <begin position="1"/>
        <end position="85"/>
    </location>
</feature>
<dbReference type="SUPFAM" id="SSF52038">
    <property type="entry name" value="Barstar-related"/>
    <property type="match status" value="1"/>
</dbReference>
<name>A0A1Q6R6J9_9FIRM</name>
<dbReference type="Pfam" id="PF01337">
    <property type="entry name" value="Barstar"/>
    <property type="match status" value="1"/>
</dbReference>
<comment type="caution">
    <text evidence="3">The sequence shown here is derived from an EMBL/GenBank/DDBJ whole genome shotgun (WGS) entry which is preliminary data.</text>
</comment>
<dbReference type="InterPro" id="IPR000468">
    <property type="entry name" value="Barstar"/>
</dbReference>
<gene>
    <name evidence="3" type="ORF">BHW43_04920</name>
</gene>
<dbReference type="EMBL" id="MNTG01000026">
    <property type="protein sequence ID" value="OLA37966.1"/>
    <property type="molecule type" value="Genomic_DNA"/>
</dbReference>
<organism evidence="3 4">
    <name type="scientific">Phascolarctobacterium succinatutens</name>
    <dbReference type="NCBI Taxonomy" id="626940"/>
    <lineage>
        <taxon>Bacteria</taxon>
        <taxon>Bacillati</taxon>
        <taxon>Bacillota</taxon>
        <taxon>Negativicutes</taxon>
        <taxon>Acidaminococcales</taxon>
        <taxon>Acidaminococcaceae</taxon>
        <taxon>Phascolarctobacterium</taxon>
    </lineage>
</organism>
<dbReference type="Proteomes" id="UP000186777">
    <property type="component" value="Unassembled WGS sequence"/>
</dbReference>
<reference evidence="3 4" key="1">
    <citation type="journal article" date="2016" name="Nat. Biotechnol.">
        <title>Measurement of bacterial replication rates in microbial communities.</title>
        <authorList>
            <person name="Brown C.T."/>
            <person name="Olm M.R."/>
            <person name="Thomas B.C."/>
            <person name="Banfield J.F."/>
        </authorList>
    </citation>
    <scope>NUCLEOTIDE SEQUENCE [LARGE SCALE GENOMIC DNA]</scope>
    <source>
        <strain evidence="3">46_33</strain>
    </source>
</reference>
<dbReference type="STRING" id="626940.BHW43_04920"/>
<comment type="similarity">
    <text evidence="1">Belongs to the barstar family.</text>
</comment>
<dbReference type="InterPro" id="IPR035905">
    <property type="entry name" value="Barstar-like_sf"/>
</dbReference>